<reference evidence="2 3" key="1">
    <citation type="journal article" date="2019" name="Sci. Rep.">
        <title>Orb-weaving spider Araneus ventricosus genome elucidates the spidroin gene catalogue.</title>
        <authorList>
            <person name="Kono N."/>
            <person name="Nakamura H."/>
            <person name="Ohtoshi R."/>
            <person name="Moran D.A.P."/>
            <person name="Shinohara A."/>
            <person name="Yoshida Y."/>
            <person name="Fujiwara M."/>
            <person name="Mori M."/>
            <person name="Tomita M."/>
            <person name="Arakawa K."/>
        </authorList>
    </citation>
    <scope>NUCLEOTIDE SEQUENCE [LARGE SCALE GENOMIC DNA]</scope>
</reference>
<dbReference type="Proteomes" id="UP000499080">
    <property type="component" value="Unassembled WGS sequence"/>
</dbReference>
<accession>A0A4Y2Q4X9</accession>
<evidence type="ECO:0000313" key="2">
    <source>
        <dbReference type="EMBL" id="GBN59208.1"/>
    </source>
</evidence>
<dbReference type="EMBL" id="BGPR01013093">
    <property type="protein sequence ID" value="GBN59208.1"/>
    <property type="molecule type" value="Genomic_DNA"/>
</dbReference>
<sequence>MKDPYGPHLSDRDRLRQLLKILGVITRIKNTGKLEKDRSKYRCPYAVPANQLGPTLDSPDAVWANRLKGYSETEGEPSPATTQPLPQEVHSAIGVGVTQTNSMPTMKVSD</sequence>
<evidence type="ECO:0000313" key="3">
    <source>
        <dbReference type="Proteomes" id="UP000499080"/>
    </source>
</evidence>
<keyword evidence="3" id="KW-1185">Reference proteome</keyword>
<proteinExistence type="predicted"/>
<comment type="caution">
    <text evidence="2">The sequence shown here is derived from an EMBL/GenBank/DDBJ whole genome shotgun (WGS) entry which is preliminary data.</text>
</comment>
<name>A0A4Y2Q4X9_ARAVE</name>
<feature type="region of interest" description="Disordered" evidence="1">
    <location>
        <begin position="68"/>
        <end position="90"/>
    </location>
</feature>
<protein>
    <submittedName>
        <fullName evidence="2">Uncharacterized protein</fullName>
    </submittedName>
</protein>
<gene>
    <name evidence="2" type="ORF">AVEN_176230_1</name>
</gene>
<organism evidence="2 3">
    <name type="scientific">Araneus ventricosus</name>
    <name type="common">Orbweaver spider</name>
    <name type="synonym">Epeira ventricosa</name>
    <dbReference type="NCBI Taxonomy" id="182803"/>
    <lineage>
        <taxon>Eukaryota</taxon>
        <taxon>Metazoa</taxon>
        <taxon>Ecdysozoa</taxon>
        <taxon>Arthropoda</taxon>
        <taxon>Chelicerata</taxon>
        <taxon>Arachnida</taxon>
        <taxon>Araneae</taxon>
        <taxon>Araneomorphae</taxon>
        <taxon>Entelegynae</taxon>
        <taxon>Araneoidea</taxon>
        <taxon>Araneidae</taxon>
        <taxon>Araneus</taxon>
    </lineage>
</organism>
<dbReference type="AlphaFoldDB" id="A0A4Y2Q4X9"/>
<evidence type="ECO:0000256" key="1">
    <source>
        <dbReference type="SAM" id="MobiDB-lite"/>
    </source>
</evidence>